<dbReference type="AlphaFoldDB" id="A0A5S3X748"/>
<evidence type="ECO:0000313" key="2">
    <source>
        <dbReference type="Proteomes" id="UP000306719"/>
    </source>
</evidence>
<comment type="caution">
    <text evidence="1">The sequence shown here is derived from an EMBL/GenBank/DDBJ whole genome shotgun (WGS) entry which is preliminary data.</text>
</comment>
<dbReference type="PIRSF" id="PIRSF018008">
    <property type="entry name" value="UCP018008"/>
    <property type="match status" value="1"/>
</dbReference>
<dbReference type="EMBL" id="PNCJ01000004">
    <property type="protein sequence ID" value="TMP39848.1"/>
    <property type="molecule type" value="Genomic_DNA"/>
</dbReference>
<dbReference type="InterPro" id="IPR007362">
    <property type="entry name" value="DUF429"/>
</dbReference>
<dbReference type="Pfam" id="PF04250">
    <property type="entry name" value="DUF429"/>
    <property type="match status" value="1"/>
</dbReference>
<sequence length="257" mass="27990">MNLMGLDLAWHSEKNPSAAAVGRLDKGILSLEDLEPALFGLGDILAFISNQPLLTGIAIDAPLIIENQTGQRECEKQLSRDYGSRKASCHTSNTTLYPAAASVDLSLALKDKGFGHLALAQWQIECYPHPAMIECFELPERLLYKKGEVATRKAGQIALASLITQLASSPVLVLEVPESFSHTLSEDYIASLSGQALKSNEDALDAIFCLYIAGLYQIKAPGITYGCDQQGYIWVPQVQCISWSPPSQEKYAQPYGN</sequence>
<dbReference type="Proteomes" id="UP000306719">
    <property type="component" value="Unassembled WGS sequence"/>
</dbReference>
<protein>
    <submittedName>
        <fullName evidence="1">DUF429 domain-containing protein</fullName>
    </submittedName>
</protein>
<accession>A0A5S3X748</accession>
<evidence type="ECO:0000313" key="1">
    <source>
        <dbReference type="EMBL" id="TMP39848.1"/>
    </source>
</evidence>
<proteinExistence type="predicted"/>
<reference evidence="1 2" key="1">
    <citation type="submission" date="2018-01" db="EMBL/GenBank/DDBJ databases">
        <authorList>
            <person name="Paulsen S."/>
            <person name="Gram L.K."/>
        </authorList>
    </citation>
    <scope>NUCLEOTIDE SEQUENCE [LARGE SCALE GENOMIC DNA]</scope>
    <source>
        <strain evidence="1 2">S2599</strain>
    </source>
</reference>
<dbReference type="InterPro" id="IPR008306">
    <property type="entry name" value="UCP018008"/>
</dbReference>
<organism evidence="1 2">
    <name type="scientific">Pseudoalteromonas rubra</name>
    <dbReference type="NCBI Taxonomy" id="43658"/>
    <lineage>
        <taxon>Bacteria</taxon>
        <taxon>Pseudomonadati</taxon>
        <taxon>Pseudomonadota</taxon>
        <taxon>Gammaproteobacteria</taxon>
        <taxon>Alteromonadales</taxon>
        <taxon>Pseudoalteromonadaceae</taxon>
        <taxon>Pseudoalteromonas</taxon>
    </lineage>
</organism>
<gene>
    <name evidence="1" type="ORF">CWB98_00840</name>
</gene>
<reference evidence="2" key="2">
    <citation type="submission" date="2019-06" db="EMBL/GenBank/DDBJ databases">
        <title>Co-occurence of chitin degradation, pigmentation and bioactivity in marine Pseudoalteromonas.</title>
        <authorList>
            <person name="Sonnenschein E.C."/>
            <person name="Bech P.K."/>
        </authorList>
    </citation>
    <scope>NUCLEOTIDE SEQUENCE [LARGE SCALE GENOMIC DNA]</scope>
    <source>
        <strain evidence="2">S2599</strain>
    </source>
</reference>
<name>A0A5S3X748_9GAMM</name>
<dbReference type="OrthoDB" id="9801824at2"/>
<dbReference type="RefSeq" id="WP_138543094.1">
    <property type="nucleotide sequence ID" value="NZ_PNCJ01000004.1"/>
</dbReference>